<dbReference type="PANTHER" id="PTHR43394">
    <property type="entry name" value="ATP-DEPENDENT PERMEASE MDL1, MITOCHONDRIAL"/>
    <property type="match status" value="1"/>
</dbReference>
<reference evidence="12 13" key="1">
    <citation type="submission" date="2020-08" db="EMBL/GenBank/DDBJ databases">
        <title>Genome sequence of Sphingomonas lutea KCTC 23642T.</title>
        <authorList>
            <person name="Hyun D.-W."/>
            <person name="Bae J.-W."/>
        </authorList>
    </citation>
    <scope>NUCLEOTIDE SEQUENCE [LARGE SCALE GENOMIC DNA]</scope>
    <source>
        <strain evidence="12 13">KCTC 23642</strain>
    </source>
</reference>
<keyword evidence="7 9" id="KW-1133">Transmembrane helix</keyword>
<dbReference type="FunFam" id="3.40.50.300:FF:000299">
    <property type="entry name" value="ABC transporter ATP-binding protein/permease"/>
    <property type="match status" value="1"/>
</dbReference>
<evidence type="ECO:0000256" key="5">
    <source>
        <dbReference type="ARBA" id="ARBA00022741"/>
    </source>
</evidence>
<dbReference type="SMART" id="SM00382">
    <property type="entry name" value="AAA"/>
    <property type="match status" value="1"/>
</dbReference>
<keyword evidence="8 9" id="KW-0472">Membrane</keyword>
<evidence type="ECO:0000313" key="12">
    <source>
        <dbReference type="EMBL" id="QNN66371.1"/>
    </source>
</evidence>
<dbReference type="InterPro" id="IPR027417">
    <property type="entry name" value="P-loop_NTPase"/>
</dbReference>
<dbReference type="InterPro" id="IPR003593">
    <property type="entry name" value="AAA+_ATPase"/>
</dbReference>
<dbReference type="SUPFAM" id="SSF52540">
    <property type="entry name" value="P-loop containing nucleoside triphosphate hydrolases"/>
    <property type="match status" value="1"/>
</dbReference>
<dbReference type="Gene3D" id="3.40.50.300">
    <property type="entry name" value="P-loop containing nucleotide triphosphate hydrolases"/>
    <property type="match status" value="1"/>
</dbReference>
<evidence type="ECO:0000256" key="1">
    <source>
        <dbReference type="ARBA" id="ARBA00004651"/>
    </source>
</evidence>
<dbReference type="InterPro" id="IPR036640">
    <property type="entry name" value="ABC1_TM_sf"/>
</dbReference>
<keyword evidence="2" id="KW-0813">Transport</keyword>
<feature type="transmembrane region" description="Helical" evidence="9">
    <location>
        <begin position="43"/>
        <end position="65"/>
    </location>
</feature>
<feature type="transmembrane region" description="Helical" evidence="9">
    <location>
        <begin position="182"/>
        <end position="201"/>
    </location>
</feature>
<dbReference type="GO" id="GO:0016887">
    <property type="term" value="F:ATP hydrolysis activity"/>
    <property type="evidence" value="ECO:0007669"/>
    <property type="project" value="InterPro"/>
</dbReference>
<sequence length="586" mass="63323">MSIARCPACICGGLPNLQDRDDSTHPMPIFRILRLNRQHMARLLLLVILTTASSVVLLVVPWMAGHLLGTMVTGQEGALKGAVGVLAACLVAIAMLSFLTADRMVRMSAALLAELRERIFDHVQRLPMAFHDSRGKGDMLAVMTIEIAKLSEFVAVTLVAVPARLLTAIGAMIVMFTIDARLALLIPTIVPLFYLATKIVGRRLQGLAVQIQQADARAIALSDEALQIVPATKAFGQEAAQYDRYRQTVRKLEGLMVRQGRIYAALDPLISLIAAFAALAVLWFAGHDVSDGRMTASELFSFMFYAALLTRPVGSLAHLYGQIQTARGALARLSAVLAEPTEDVGAAQASRRPRAHGAIEFRNVHFAYAGRDPVLTGVDLRVGAAERIAILGANGAGKTAMINLLMRYYDPQVGAIFVDGEDSRTMGLSALRDRIGLVPQSALLFNATIRENIAFGAVGASQQMIDDAARLAQALDFVASLPYGMDTVIGDCGLRLSGGQRQRIALARALIKDPAIIIFDEATSMFDDEGEEAFIDACNDALHGRTVILVTHRPATLALANRIVTLEDGRIRELRADERRLQKVSA</sequence>
<dbReference type="KEGG" id="slut:H9L13_06440"/>
<dbReference type="Gene3D" id="1.20.1560.10">
    <property type="entry name" value="ABC transporter type 1, transmembrane domain"/>
    <property type="match status" value="1"/>
</dbReference>
<feature type="domain" description="ABC transmembrane type-1" evidence="11">
    <location>
        <begin position="44"/>
        <end position="325"/>
    </location>
</feature>
<organism evidence="12 13">
    <name type="scientific">Sphingomonas lutea</name>
    <dbReference type="NCBI Taxonomy" id="1045317"/>
    <lineage>
        <taxon>Bacteria</taxon>
        <taxon>Pseudomonadati</taxon>
        <taxon>Pseudomonadota</taxon>
        <taxon>Alphaproteobacteria</taxon>
        <taxon>Sphingomonadales</taxon>
        <taxon>Sphingomonadaceae</taxon>
        <taxon>Sphingomonas</taxon>
    </lineage>
</organism>
<proteinExistence type="predicted"/>
<protein>
    <submittedName>
        <fullName evidence="12">ABC transporter ATP-binding protein</fullName>
    </submittedName>
</protein>
<dbReference type="GO" id="GO:0015421">
    <property type="term" value="F:ABC-type oligopeptide transporter activity"/>
    <property type="evidence" value="ECO:0007669"/>
    <property type="project" value="TreeGrafter"/>
</dbReference>
<dbReference type="SUPFAM" id="SSF90123">
    <property type="entry name" value="ABC transporter transmembrane region"/>
    <property type="match status" value="1"/>
</dbReference>
<dbReference type="Proteomes" id="UP000515971">
    <property type="component" value="Chromosome"/>
</dbReference>
<keyword evidence="13" id="KW-1185">Reference proteome</keyword>
<evidence type="ECO:0000256" key="4">
    <source>
        <dbReference type="ARBA" id="ARBA00022692"/>
    </source>
</evidence>
<evidence type="ECO:0000256" key="9">
    <source>
        <dbReference type="SAM" id="Phobius"/>
    </source>
</evidence>
<dbReference type="InterPro" id="IPR011527">
    <property type="entry name" value="ABC1_TM_dom"/>
</dbReference>
<feature type="transmembrane region" description="Helical" evidence="9">
    <location>
        <begin position="262"/>
        <end position="284"/>
    </location>
</feature>
<dbReference type="PANTHER" id="PTHR43394:SF1">
    <property type="entry name" value="ATP-BINDING CASSETTE SUB-FAMILY B MEMBER 10, MITOCHONDRIAL"/>
    <property type="match status" value="1"/>
</dbReference>
<dbReference type="RefSeq" id="WP_187536963.1">
    <property type="nucleotide sequence ID" value="NZ_CP060718.1"/>
</dbReference>
<feature type="transmembrane region" description="Helical" evidence="9">
    <location>
        <begin position="153"/>
        <end position="176"/>
    </location>
</feature>
<dbReference type="PROSITE" id="PS00211">
    <property type="entry name" value="ABC_TRANSPORTER_1"/>
    <property type="match status" value="1"/>
</dbReference>
<keyword evidence="5" id="KW-0547">Nucleotide-binding</keyword>
<gene>
    <name evidence="12" type="ORF">H9L13_06440</name>
</gene>
<evidence type="ECO:0000256" key="8">
    <source>
        <dbReference type="ARBA" id="ARBA00023136"/>
    </source>
</evidence>
<evidence type="ECO:0000256" key="3">
    <source>
        <dbReference type="ARBA" id="ARBA00022475"/>
    </source>
</evidence>
<evidence type="ECO:0000256" key="2">
    <source>
        <dbReference type="ARBA" id="ARBA00022448"/>
    </source>
</evidence>
<dbReference type="Pfam" id="PF00664">
    <property type="entry name" value="ABC_membrane"/>
    <property type="match status" value="1"/>
</dbReference>
<dbReference type="EMBL" id="CP060718">
    <property type="protein sequence ID" value="QNN66371.1"/>
    <property type="molecule type" value="Genomic_DNA"/>
</dbReference>
<feature type="transmembrane region" description="Helical" evidence="9">
    <location>
        <begin position="299"/>
        <end position="320"/>
    </location>
</feature>
<dbReference type="InterPro" id="IPR003439">
    <property type="entry name" value="ABC_transporter-like_ATP-bd"/>
</dbReference>
<accession>A0A7G9SEU6</accession>
<dbReference type="GO" id="GO:0005886">
    <property type="term" value="C:plasma membrane"/>
    <property type="evidence" value="ECO:0007669"/>
    <property type="project" value="UniProtKB-SubCell"/>
</dbReference>
<keyword evidence="4 9" id="KW-0812">Transmembrane</keyword>
<evidence type="ECO:0000259" key="10">
    <source>
        <dbReference type="PROSITE" id="PS50893"/>
    </source>
</evidence>
<feature type="domain" description="ABC transporter" evidence="10">
    <location>
        <begin position="359"/>
        <end position="586"/>
    </location>
</feature>
<dbReference type="Pfam" id="PF00005">
    <property type="entry name" value="ABC_tran"/>
    <property type="match status" value="1"/>
</dbReference>
<keyword evidence="3" id="KW-1003">Cell membrane</keyword>
<feature type="transmembrane region" description="Helical" evidence="9">
    <location>
        <begin position="77"/>
        <end position="99"/>
    </location>
</feature>
<dbReference type="PROSITE" id="PS50893">
    <property type="entry name" value="ABC_TRANSPORTER_2"/>
    <property type="match status" value="1"/>
</dbReference>
<name>A0A7G9SEU6_9SPHN</name>
<dbReference type="InterPro" id="IPR017871">
    <property type="entry name" value="ABC_transporter-like_CS"/>
</dbReference>
<dbReference type="InterPro" id="IPR039421">
    <property type="entry name" value="Type_1_exporter"/>
</dbReference>
<dbReference type="AlphaFoldDB" id="A0A7G9SEU6"/>
<comment type="subcellular location">
    <subcellularLocation>
        <location evidence="1">Cell membrane</location>
        <topology evidence="1">Multi-pass membrane protein</topology>
    </subcellularLocation>
</comment>
<dbReference type="PROSITE" id="PS50929">
    <property type="entry name" value="ABC_TM1F"/>
    <property type="match status" value="1"/>
</dbReference>
<evidence type="ECO:0000313" key="13">
    <source>
        <dbReference type="Proteomes" id="UP000515971"/>
    </source>
</evidence>
<evidence type="ECO:0000256" key="6">
    <source>
        <dbReference type="ARBA" id="ARBA00022840"/>
    </source>
</evidence>
<dbReference type="GO" id="GO:0005524">
    <property type="term" value="F:ATP binding"/>
    <property type="evidence" value="ECO:0007669"/>
    <property type="project" value="UniProtKB-KW"/>
</dbReference>
<evidence type="ECO:0000256" key="7">
    <source>
        <dbReference type="ARBA" id="ARBA00022989"/>
    </source>
</evidence>
<evidence type="ECO:0000259" key="11">
    <source>
        <dbReference type="PROSITE" id="PS50929"/>
    </source>
</evidence>
<keyword evidence="6 12" id="KW-0067">ATP-binding</keyword>